<dbReference type="InterPro" id="IPR036513">
    <property type="entry name" value="STAS_dom_sf"/>
</dbReference>
<dbReference type="InterPro" id="IPR002645">
    <property type="entry name" value="STAS_dom"/>
</dbReference>
<reference evidence="4" key="1">
    <citation type="submission" date="2016-10" db="EMBL/GenBank/DDBJ databases">
        <authorList>
            <person name="Varghese N."/>
            <person name="Submissions S."/>
        </authorList>
    </citation>
    <scope>NUCLEOTIDE SEQUENCE [LARGE SCALE GENOMIC DNA]</scope>
    <source>
        <strain evidence="4">DSM 44209</strain>
    </source>
</reference>
<evidence type="ECO:0000313" key="3">
    <source>
        <dbReference type="EMBL" id="SET49969.1"/>
    </source>
</evidence>
<dbReference type="AlphaFoldDB" id="A0A1I0EWH1"/>
<gene>
    <name evidence="3" type="ORF">SAMN04488546_2630</name>
</gene>
<evidence type="ECO:0000256" key="1">
    <source>
        <dbReference type="SAM" id="MobiDB-lite"/>
    </source>
</evidence>
<sequence>MSQDAAETTAPPGPAAAAGRGAVDPSPLAPSFTASLDQRQGVVRARGHLDALSADLLCGSIIALQRQGHRQVTVRLQPLATVDDDARQLLARLADTLATDGVRLVVE</sequence>
<keyword evidence="4" id="KW-1185">Reference proteome</keyword>
<feature type="compositionally biased region" description="Low complexity" evidence="1">
    <location>
        <begin position="1"/>
        <end position="22"/>
    </location>
</feature>
<dbReference type="PROSITE" id="PS50801">
    <property type="entry name" value="STAS"/>
    <property type="match status" value="1"/>
</dbReference>
<organism evidence="3 4">
    <name type="scientific">Geodermatophilus poikilotrophus</name>
    <dbReference type="NCBI Taxonomy" id="1333667"/>
    <lineage>
        <taxon>Bacteria</taxon>
        <taxon>Bacillati</taxon>
        <taxon>Actinomycetota</taxon>
        <taxon>Actinomycetes</taxon>
        <taxon>Geodermatophilales</taxon>
        <taxon>Geodermatophilaceae</taxon>
        <taxon>Geodermatophilus</taxon>
    </lineage>
</organism>
<protein>
    <recommendedName>
        <fullName evidence="2">STAS domain-containing protein</fullName>
    </recommendedName>
</protein>
<evidence type="ECO:0000259" key="2">
    <source>
        <dbReference type="PROSITE" id="PS50801"/>
    </source>
</evidence>
<dbReference type="Gene3D" id="3.30.750.24">
    <property type="entry name" value="STAS domain"/>
    <property type="match status" value="1"/>
</dbReference>
<proteinExistence type="predicted"/>
<evidence type="ECO:0000313" key="4">
    <source>
        <dbReference type="Proteomes" id="UP000198507"/>
    </source>
</evidence>
<dbReference type="Proteomes" id="UP000198507">
    <property type="component" value="Unassembled WGS sequence"/>
</dbReference>
<feature type="region of interest" description="Disordered" evidence="1">
    <location>
        <begin position="1"/>
        <end position="31"/>
    </location>
</feature>
<name>A0A1I0EWH1_9ACTN</name>
<feature type="domain" description="STAS" evidence="2">
    <location>
        <begin position="42"/>
        <end position="107"/>
    </location>
</feature>
<accession>A0A1I0EWH1</accession>
<dbReference type="EMBL" id="FOIE01000005">
    <property type="protein sequence ID" value="SET49969.1"/>
    <property type="molecule type" value="Genomic_DNA"/>
</dbReference>
<dbReference type="RefSeq" id="WP_091444800.1">
    <property type="nucleotide sequence ID" value="NZ_FOIE01000005.1"/>
</dbReference>